<dbReference type="EMBL" id="JANPWB010000005">
    <property type="protein sequence ID" value="KAJ1188347.1"/>
    <property type="molecule type" value="Genomic_DNA"/>
</dbReference>
<gene>
    <name evidence="2" type="ORF">NDU88_005108</name>
</gene>
<feature type="region of interest" description="Disordered" evidence="1">
    <location>
        <begin position="81"/>
        <end position="106"/>
    </location>
</feature>
<comment type="caution">
    <text evidence="2">The sequence shown here is derived from an EMBL/GenBank/DDBJ whole genome shotgun (WGS) entry which is preliminary data.</text>
</comment>
<sequence length="132" mass="14545">MSVQRKHVIEAIHASYKEGHTDLLQPGALDQASVQRKQWPPQQAAQRMVATAMACSPPKEKVKKAAAMESQEWRDDAHKIVNDMDKEDVGMIPGTSGDRNGEMDESIGNALDYNEEEVEDGELCEAAHDEAA</sequence>
<evidence type="ECO:0000313" key="2">
    <source>
        <dbReference type="EMBL" id="KAJ1188347.1"/>
    </source>
</evidence>
<dbReference type="AlphaFoldDB" id="A0AAV7UH27"/>
<accession>A0AAV7UH27</accession>
<keyword evidence="3" id="KW-1185">Reference proteome</keyword>
<name>A0AAV7UH27_PLEWA</name>
<reference evidence="2" key="1">
    <citation type="journal article" date="2022" name="bioRxiv">
        <title>Sequencing and chromosome-scale assembly of the giantPleurodeles waltlgenome.</title>
        <authorList>
            <person name="Brown T."/>
            <person name="Elewa A."/>
            <person name="Iarovenko S."/>
            <person name="Subramanian E."/>
            <person name="Araus A.J."/>
            <person name="Petzold A."/>
            <person name="Susuki M."/>
            <person name="Suzuki K.-i.T."/>
            <person name="Hayashi T."/>
            <person name="Toyoda A."/>
            <person name="Oliveira C."/>
            <person name="Osipova E."/>
            <person name="Leigh N.D."/>
            <person name="Simon A."/>
            <person name="Yun M.H."/>
        </authorList>
    </citation>
    <scope>NUCLEOTIDE SEQUENCE</scope>
    <source>
        <strain evidence="2">20211129_DDA</strain>
        <tissue evidence="2">Liver</tissue>
    </source>
</reference>
<proteinExistence type="predicted"/>
<organism evidence="2 3">
    <name type="scientific">Pleurodeles waltl</name>
    <name type="common">Iberian ribbed newt</name>
    <dbReference type="NCBI Taxonomy" id="8319"/>
    <lineage>
        <taxon>Eukaryota</taxon>
        <taxon>Metazoa</taxon>
        <taxon>Chordata</taxon>
        <taxon>Craniata</taxon>
        <taxon>Vertebrata</taxon>
        <taxon>Euteleostomi</taxon>
        <taxon>Amphibia</taxon>
        <taxon>Batrachia</taxon>
        <taxon>Caudata</taxon>
        <taxon>Salamandroidea</taxon>
        <taxon>Salamandridae</taxon>
        <taxon>Pleurodelinae</taxon>
        <taxon>Pleurodeles</taxon>
    </lineage>
</organism>
<dbReference type="Proteomes" id="UP001066276">
    <property type="component" value="Chromosome 3_1"/>
</dbReference>
<protein>
    <submittedName>
        <fullName evidence="2">Uncharacterized protein</fullName>
    </submittedName>
</protein>
<evidence type="ECO:0000256" key="1">
    <source>
        <dbReference type="SAM" id="MobiDB-lite"/>
    </source>
</evidence>
<evidence type="ECO:0000313" key="3">
    <source>
        <dbReference type="Proteomes" id="UP001066276"/>
    </source>
</evidence>